<dbReference type="InterPro" id="IPR019908">
    <property type="entry name" value="Toxin_RalR"/>
</dbReference>
<dbReference type="AlphaFoldDB" id="A0ABD6I3V3"/>
<accession>A0ABD6I3V3</accession>
<reference evidence="1 2" key="1">
    <citation type="submission" date="2019-11" db="EMBL/GenBank/DDBJ databases">
        <title>Whole genome sequence of a plant growth promoting strain Serratia marcescens BTL07 isolated from the rhizoplane of Chili (Capsicum annuum).</title>
        <authorList>
            <person name="Dutta S."/>
            <person name="Khatun A."/>
            <person name="Gupta D.R."/>
            <person name="Surovy M.Z."/>
            <person name="Rahman M.M."/>
            <person name="Mahmud N.U."/>
            <person name="Emes R."/>
            <person name="Warry A."/>
            <person name="West H."/>
            <person name="Clarke M.L."/>
            <person name="Islam M.T."/>
        </authorList>
    </citation>
    <scope>NUCLEOTIDE SEQUENCE [LARGE SCALE GENOMIC DNA]</scope>
    <source>
        <strain evidence="1 2">BTL07</strain>
    </source>
</reference>
<dbReference type="Proteomes" id="UP000443014">
    <property type="component" value="Unassembled WGS sequence"/>
</dbReference>
<evidence type="ECO:0000313" key="2">
    <source>
        <dbReference type="Proteomes" id="UP000443014"/>
    </source>
</evidence>
<dbReference type="NCBIfam" id="TIGR03655">
    <property type="entry name" value="anti_R_Lar"/>
    <property type="match status" value="1"/>
</dbReference>
<proteinExistence type="predicted"/>
<name>A0ABD6I3V3_SERMA</name>
<gene>
    <name evidence="1" type="ORF">GMA22_18245</name>
</gene>
<dbReference type="EMBL" id="WNKC01000004">
    <property type="protein sequence ID" value="MVF05181.1"/>
    <property type="molecule type" value="Genomic_DNA"/>
</dbReference>
<protein>
    <submittedName>
        <fullName evidence="1">Restriction alleviation protein, Lar family</fullName>
    </submittedName>
</protein>
<dbReference type="Pfam" id="PF14354">
    <property type="entry name" value="Lar_restr_allev"/>
    <property type="match status" value="1"/>
</dbReference>
<evidence type="ECO:0000313" key="1">
    <source>
        <dbReference type="EMBL" id="MVF05181.1"/>
    </source>
</evidence>
<organism evidence="1 2">
    <name type="scientific">Serratia marcescens</name>
    <dbReference type="NCBI Taxonomy" id="615"/>
    <lineage>
        <taxon>Bacteria</taxon>
        <taxon>Pseudomonadati</taxon>
        <taxon>Pseudomonadota</taxon>
        <taxon>Gammaproteobacteria</taxon>
        <taxon>Enterobacterales</taxon>
        <taxon>Yersiniaceae</taxon>
        <taxon>Serratia</taxon>
    </lineage>
</organism>
<sequence>MGNYPCGGRHPLTVKTKAAGVDQAILAAKDAIEDERVEATNLVLLSVEPESYPPSTDDANSDEVLAPCPFCGNHNVSLVEIRRESDSENMYFVNCGCCNATQLPDIKEGAISNWNQRDEDDE</sequence>
<comment type="caution">
    <text evidence="1">The sequence shown here is derived from an EMBL/GenBank/DDBJ whole genome shotgun (WGS) entry which is preliminary data.</text>
</comment>